<evidence type="ECO:0000313" key="5">
    <source>
        <dbReference type="EMBL" id="OAH45544.1"/>
    </source>
</evidence>
<accession>A0AAP7KE09</accession>
<dbReference type="InterPro" id="IPR015927">
    <property type="entry name" value="Peptidase_S24_S26A/B/C"/>
</dbReference>
<name>A0AAP7KE09_9PSED</name>
<dbReference type="PANTHER" id="PTHR40661">
    <property type="match status" value="1"/>
</dbReference>
<dbReference type="RefSeq" id="WP_060709464.1">
    <property type="nucleotide sequence ID" value="NZ_LSTU01000060.1"/>
</dbReference>
<evidence type="ECO:0000256" key="2">
    <source>
        <dbReference type="ARBA" id="ARBA00023125"/>
    </source>
</evidence>
<dbReference type="Pfam" id="PF00717">
    <property type="entry name" value="Peptidase_S24"/>
    <property type="match status" value="1"/>
</dbReference>
<organism evidence="5 6">
    <name type="scientific">Pseudomonas monteilii</name>
    <dbReference type="NCBI Taxonomy" id="76759"/>
    <lineage>
        <taxon>Bacteria</taxon>
        <taxon>Pseudomonadati</taxon>
        <taxon>Pseudomonadota</taxon>
        <taxon>Gammaproteobacteria</taxon>
        <taxon>Pseudomonadales</taxon>
        <taxon>Pseudomonadaceae</taxon>
        <taxon>Pseudomonas</taxon>
    </lineage>
</organism>
<keyword evidence="3" id="KW-0804">Transcription</keyword>
<evidence type="ECO:0000259" key="4">
    <source>
        <dbReference type="Pfam" id="PF00717"/>
    </source>
</evidence>
<feature type="domain" description="Peptidase S24/S26A/S26B/S26C" evidence="4">
    <location>
        <begin position="165"/>
        <end position="251"/>
    </location>
</feature>
<gene>
    <name evidence="5" type="ORF">AYJ70_21190</name>
</gene>
<evidence type="ECO:0000256" key="3">
    <source>
        <dbReference type="ARBA" id="ARBA00023163"/>
    </source>
</evidence>
<dbReference type="Proteomes" id="UP000077242">
    <property type="component" value="Unassembled WGS sequence"/>
</dbReference>
<reference evidence="6" key="1">
    <citation type="submission" date="2016-02" db="EMBL/GenBank/DDBJ databases">
        <title>Dietzia cinnamea strain CD11_5 genome sequencing and assembly.</title>
        <authorList>
            <person name="Kaur G."/>
            <person name="Nair G.R."/>
            <person name="Mayilraj S."/>
        </authorList>
    </citation>
    <scope>NUCLEOTIDE SEQUENCE [LARGE SCALE GENOMIC DNA]</scope>
    <source>
        <strain evidence="6">CD10_2</strain>
    </source>
</reference>
<sequence length="259" mass="29027">MDTNDSNQIRNVRRLRLRELVLTRFGGKQSAFAEAIERSPSYVARLFSDNPAHSRNIGESLARQIEGMCHLPNGWLDDPKGLELAISAVNDAQSRASTISEPIDVRNWDSTDDHEYPFYNVTIPVLEIPESWGKHAQGAESETPIRTAVFDLAWLRRSMSMTDISNLRMSTGLGDSMAPTIKHGDLLVVDVGVTEALYDAVYVVRIGSVLTIKRIQVDMDGIRILSDNPQFKEVCIPHDMMDRISVVARVVYIWSGSRI</sequence>
<protein>
    <recommendedName>
        <fullName evidence="4">Peptidase S24/S26A/S26B/S26C domain-containing protein</fullName>
    </recommendedName>
</protein>
<dbReference type="GO" id="GO:0003677">
    <property type="term" value="F:DNA binding"/>
    <property type="evidence" value="ECO:0007669"/>
    <property type="project" value="UniProtKB-KW"/>
</dbReference>
<keyword evidence="2" id="KW-0238">DNA-binding</keyword>
<comment type="caution">
    <text evidence="5">The sequence shown here is derived from an EMBL/GenBank/DDBJ whole genome shotgun (WGS) entry which is preliminary data.</text>
</comment>
<dbReference type="InterPro" id="IPR036286">
    <property type="entry name" value="LexA/Signal_pep-like_sf"/>
</dbReference>
<dbReference type="AlphaFoldDB" id="A0AAP7KE09"/>
<proteinExistence type="predicted"/>
<evidence type="ECO:0000256" key="1">
    <source>
        <dbReference type="ARBA" id="ARBA00023015"/>
    </source>
</evidence>
<dbReference type="Gene3D" id="2.10.109.10">
    <property type="entry name" value="Umud Fragment, subunit A"/>
    <property type="match status" value="1"/>
</dbReference>
<dbReference type="InterPro" id="IPR039418">
    <property type="entry name" value="LexA-like"/>
</dbReference>
<dbReference type="PANTHER" id="PTHR40661:SF3">
    <property type="entry name" value="FELS-1 PROPHAGE TRANSCRIPTIONAL REGULATOR"/>
    <property type="match status" value="1"/>
</dbReference>
<dbReference type="SUPFAM" id="SSF51306">
    <property type="entry name" value="LexA/Signal peptidase"/>
    <property type="match status" value="1"/>
</dbReference>
<evidence type="ECO:0000313" key="6">
    <source>
        <dbReference type="Proteomes" id="UP000077242"/>
    </source>
</evidence>
<keyword evidence="1" id="KW-0805">Transcription regulation</keyword>
<dbReference type="CDD" id="cd06529">
    <property type="entry name" value="S24_LexA-like"/>
    <property type="match status" value="1"/>
</dbReference>
<dbReference type="EMBL" id="LSTU01000060">
    <property type="protein sequence ID" value="OAH45544.1"/>
    <property type="molecule type" value="Genomic_DNA"/>
</dbReference>